<dbReference type="EMBL" id="BJWL01000012">
    <property type="protein sequence ID" value="GFY97764.1"/>
    <property type="molecule type" value="Genomic_DNA"/>
</dbReference>
<reference evidence="1 2" key="1">
    <citation type="submission" date="2019-07" db="EMBL/GenBank/DDBJ databases">
        <title>De Novo Assembly of kiwifruit Actinidia rufa.</title>
        <authorList>
            <person name="Sugita-Konishi S."/>
            <person name="Sato K."/>
            <person name="Mori E."/>
            <person name="Abe Y."/>
            <person name="Kisaki G."/>
            <person name="Hamano K."/>
            <person name="Suezawa K."/>
            <person name="Otani M."/>
            <person name="Fukuda T."/>
            <person name="Manabe T."/>
            <person name="Gomi K."/>
            <person name="Tabuchi M."/>
            <person name="Akimitsu K."/>
            <person name="Kataoka I."/>
        </authorList>
    </citation>
    <scope>NUCLEOTIDE SEQUENCE [LARGE SCALE GENOMIC DNA]</scope>
    <source>
        <strain evidence="2">cv. Fuchu</strain>
    </source>
</reference>
<comment type="caution">
    <text evidence="1">The sequence shown here is derived from an EMBL/GenBank/DDBJ whole genome shotgun (WGS) entry which is preliminary data.</text>
</comment>
<evidence type="ECO:0000313" key="2">
    <source>
        <dbReference type="Proteomes" id="UP000585474"/>
    </source>
</evidence>
<gene>
    <name evidence="1" type="ORF">Acr_12g0003050</name>
</gene>
<protein>
    <submittedName>
        <fullName evidence="1">Uncharacterized protein</fullName>
    </submittedName>
</protein>
<evidence type="ECO:0000313" key="1">
    <source>
        <dbReference type="EMBL" id="GFY97764.1"/>
    </source>
</evidence>
<organism evidence="1 2">
    <name type="scientific">Actinidia rufa</name>
    <dbReference type="NCBI Taxonomy" id="165716"/>
    <lineage>
        <taxon>Eukaryota</taxon>
        <taxon>Viridiplantae</taxon>
        <taxon>Streptophyta</taxon>
        <taxon>Embryophyta</taxon>
        <taxon>Tracheophyta</taxon>
        <taxon>Spermatophyta</taxon>
        <taxon>Magnoliopsida</taxon>
        <taxon>eudicotyledons</taxon>
        <taxon>Gunneridae</taxon>
        <taxon>Pentapetalae</taxon>
        <taxon>asterids</taxon>
        <taxon>Ericales</taxon>
        <taxon>Actinidiaceae</taxon>
        <taxon>Actinidia</taxon>
    </lineage>
</organism>
<dbReference type="Proteomes" id="UP000585474">
    <property type="component" value="Unassembled WGS sequence"/>
</dbReference>
<dbReference type="AlphaFoldDB" id="A0A7J0FGD2"/>
<name>A0A7J0FGD2_9ERIC</name>
<accession>A0A7J0FGD2</accession>
<sequence length="135" mass="15326">MGIIFAFSTIINPVNSIYFLRADAAVGCRSVIFEWKRIAEGQKVIVAFVFDRACIAQEQGWPLEGSKMGVHDNRGQSFVQGEHTLHQGIRRTRKEGNRVLEVHRVFRLPRKFGTGFVQVEVSTLPAIVGRITRDW</sequence>
<keyword evidence="2" id="KW-1185">Reference proteome</keyword>
<proteinExistence type="predicted"/>